<protein>
    <submittedName>
        <fullName evidence="1">Uncharacterized protein</fullName>
    </submittedName>
</protein>
<dbReference type="PANTHER" id="PTHR33085">
    <property type="entry name" value="OS12G0113100 PROTEIN-RELATED"/>
    <property type="match status" value="1"/>
</dbReference>
<gene>
    <name evidence="1" type="ORF">GQ55_6G022200</name>
</gene>
<name>A0A2T7D374_9POAL</name>
<dbReference type="AlphaFoldDB" id="A0A2T7D374"/>
<reference evidence="1 2" key="1">
    <citation type="submission" date="2018-04" db="EMBL/GenBank/DDBJ databases">
        <title>WGS assembly of Panicum hallii var. hallii HAL2.</title>
        <authorList>
            <person name="Lovell J."/>
            <person name="Jenkins J."/>
            <person name="Lowry D."/>
            <person name="Mamidi S."/>
            <person name="Sreedasyam A."/>
            <person name="Weng X."/>
            <person name="Barry K."/>
            <person name="Bonette J."/>
            <person name="Campitelli B."/>
            <person name="Daum C."/>
            <person name="Gordon S."/>
            <person name="Gould B."/>
            <person name="Lipzen A."/>
            <person name="MacQueen A."/>
            <person name="Palacio-Mejia J."/>
            <person name="Plott C."/>
            <person name="Shakirov E."/>
            <person name="Shu S."/>
            <person name="Yoshinaga Y."/>
            <person name="Zane M."/>
            <person name="Rokhsar D."/>
            <person name="Grimwood J."/>
            <person name="Schmutz J."/>
            <person name="Juenger T."/>
        </authorList>
    </citation>
    <scope>NUCLEOTIDE SEQUENCE [LARGE SCALE GENOMIC DNA]</scope>
    <source>
        <strain evidence="2">cv. HAL2</strain>
    </source>
</reference>
<dbReference type="Proteomes" id="UP000244336">
    <property type="component" value="Chromosome 6"/>
</dbReference>
<dbReference type="Gramene" id="PUZ49973">
    <property type="protein sequence ID" value="PUZ49973"/>
    <property type="gene ID" value="GQ55_6G022200"/>
</dbReference>
<dbReference type="PANTHER" id="PTHR33085:SF145">
    <property type="entry name" value="OS05G0302200 PROTEIN"/>
    <property type="match status" value="1"/>
</dbReference>
<dbReference type="Pfam" id="PF07893">
    <property type="entry name" value="DUF1668"/>
    <property type="match status" value="1"/>
</dbReference>
<evidence type="ECO:0000313" key="2">
    <source>
        <dbReference type="Proteomes" id="UP000244336"/>
    </source>
</evidence>
<accession>A0A2T7D374</accession>
<sequence>MMMLISPPSSFIVCRLIAREADELPAVPVHGGERWRRPQLLPPPHRHVALLLPCIDRGDTDAFDSDGAGAALPSAIRDGGRLPRPIINLRPPHLQHSAGTINFALFKNKGNNGGHDMVVAMDNAGRSFICNPVLPPSVHALPSLSSPKFAPFSLTVGDSLYVMDAVPKPPNGCGPHNVELLSNDDDHGWRWSPLDSPPHVYDCPGYLCPRIDSYAVVAGAGIAVSNNDSAQTFRFDTGDKTWSKAGDWVLPFTRLAEYVPEHKLWFGISPIGDGHRFCAANLVASPDSGQMRPPVVHGLWKEYAEPPPEWSVAEAYAVHLGSSRFCIVRLFSTGEIRVETHDSYKVEEELQAVVTGVEVQRCGAELRVVKHKSERYELAAEGDYRILC</sequence>
<proteinExistence type="predicted"/>
<keyword evidence="2" id="KW-1185">Reference proteome</keyword>
<organism evidence="1 2">
    <name type="scientific">Panicum hallii var. hallii</name>
    <dbReference type="NCBI Taxonomy" id="1504633"/>
    <lineage>
        <taxon>Eukaryota</taxon>
        <taxon>Viridiplantae</taxon>
        <taxon>Streptophyta</taxon>
        <taxon>Embryophyta</taxon>
        <taxon>Tracheophyta</taxon>
        <taxon>Spermatophyta</taxon>
        <taxon>Magnoliopsida</taxon>
        <taxon>Liliopsida</taxon>
        <taxon>Poales</taxon>
        <taxon>Poaceae</taxon>
        <taxon>PACMAD clade</taxon>
        <taxon>Panicoideae</taxon>
        <taxon>Panicodae</taxon>
        <taxon>Paniceae</taxon>
        <taxon>Panicinae</taxon>
        <taxon>Panicum</taxon>
        <taxon>Panicum sect. Panicum</taxon>
    </lineage>
</organism>
<dbReference type="OrthoDB" id="677695at2759"/>
<dbReference type="EMBL" id="CM009754">
    <property type="protein sequence ID" value="PUZ49973.1"/>
    <property type="molecule type" value="Genomic_DNA"/>
</dbReference>
<dbReference type="InterPro" id="IPR012871">
    <property type="entry name" value="DUF1668_ORYSA"/>
</dbReference>
<evidence type="ECO:0000313" key="1">
    <source>
        <dbReference type="EMBL" id="PUZ49973.1"/>
    </source>
</evidence>